<accession>A0ABZ1SJY5</accession>
<dbReference type="Gene3D" id="1.10.357.10">
    <property type="entry name" value="Tetracycline Repressor, domain 2"/>
    <property type="match status" value="1"/>
</dbReference>
<evidence type="ECO:0000313" key="2">
    <source>
        <dbReference type="Proteomes" id="UP001432011"/>
    </source>
</evidence>
<keyword evidence="2" id="KW-1185">Reference proteome</keyword>
<protein>
    <recommendedName>
        <fullName evidence="3">BetI-type transcriptional repressor C-terminal domain-containing protein</fullName>
    </recommendedName>
</protein>
<evidence type="ECO:0008006" key="3">
    <source>
        <dbReference type="Google" id="ProtNLM"/>
    </source>
</evidence>
<organism evidence="1 2">
    <name type="scientific">Microbispora hainanensis</name>
    <dbReference type="NCBI Taxonomy" id="568844"/>
    <lineage>
        <taxon>Bacteria</taxon>
        <taxon>Bacillati</taxon>
        <taxon>Actinomycetota</taxon>
        <taxon>Actinomycetes</taxon>
        <taxon>Streptosporangiales</taxon>
        <taxon>Streptosporangiaceae</taxon>
        <taxon>Microbispora</taxon>
    </lineage>
</organism>
<dbReference type="Proteomes" id="UP001432011">
    <property type="component" value="Chromosome"/>
</dbReference>
<dbReference type="EMBL" id="CP108085">
    <property type="protein sequence ID" value="WUP73300.1"/>
    <property type="molecule type" value="Genomic_DNA"/>
</dbReference>
<proteinExistence type="predicted"/>
<gene>
    <name evidence="1" type="ORF">OG913_28390</name>
</gene>
<dbReference type="SUPFAM" id="SSF48498">
    <property type="entry name" value="Tetracyclin repressor-like, C-terminal domain"/>
    <property type="match status" value="1"/>
</dbReference>
<name>A0ABZ1SJY5_9ACTN</name>
<dbReference type="InterPro" id="IPR036271">
    <property type="entry name" value="Tet_transcr_reg_TetR-rel_C_sf"/>
</dbReference>
<sequence length="157" mass="16864">MRTHFAEVLARESVCLAAVTNGAKLAGWRRRVVEELMTPRSPYALALRQAGDGAERADFLDRWRELIAETLDRLLRSGSTGDTHCSSGQTRKADADPRKTAVLILAALHGGSTLSQIAKDPWPLNAALDLALAPFVATEDNGPARTVMSSPIGTMSP</sequence>
<evidence type="ECO:0000313" key="1">
    <source>
        <dbReference type="EMBL" id="WUP73300.1"/>
    </source>
</evidence>
<reference evidence="1" key="1">
    <citation type="submission" date="2022-10" db="EMBL/GenBank/DDBJ databases">
        <title>The complete genomes of actinobacterial strains from the NBC collection.</title>
        <authorList>
            <person name="Joergensen T.S."/>
            <person name="Alvarez Arevalo M."/>
            <person name="Sterndorff E.B."/>
            <person name="Faurdal D."/>
            <person name="Vuksanovic O."/>
            <person name="Mourched A.-S."/>
            <person name="Charusanti P."/>
            <person name="Shaw S."/>
            <person name="Blin K."/>
            <person name="Weber T."/>
        </authorList>
    </citation>
    <scope>NUCLEOTIDE SEQUENCE</scope>
    <source>
        <strain evidence="1">NBC_00254</strain>
    </source>
</reference>
<dbReference type="RefSeq" id="WP_328708768.1">
    <property type="nucleotide sequence ID" value="NZ_CP108085.1"/>
</dbReference>